<gene>
    <name evidence="1" type="ORF">LCGC14_0390590</name>
</gene>
<protein>
    <recommendedName>
        <fullName evidence="2">Large polyvalent protein associated domain-containing protein</fullName>
    </recommendedName>
</protein>
<evidence type="ECO:0000313" key="1">
    <source>
        <dbReference type="EMBL" id="KKN74439.1"/>
    </source>
</evidence>
<comment type="caution">
    <text evidence="1">The sequence shown here is derived from an EMBL/GenBank/DDBJ whole genome shotgun (WGS) entry which is preliminary data.</text>
</comment>
<name>A0A0F9T5I5_9ZZZZ</name>
<evidence type="ECO:0008006" key="2">
    <source>
        <dbReference type="Google" id="ProtNLM"/>
    </source>
</evidence>
<reference evidence="1" key="1">
    <citation type="journal article" date="2015" name="Nature">
        <title>Complex archaea that bridge the gap between prokaryotes and eukaryotes.</title>
        <authorList>
            <person name="Spang A."/>
            <person name="Saw J.H."/>
            <person name="Jorgensen S.L."/>
            <person name="Zaremba-Niedzwiedzka K."/>
            <person name="Martijn J."/>
            <person name="Lind A.E."/>
            <person name="van Eijk R."/>
            <person name="Schleper C."/>
            <person name="Guy L."/>
            <person name="Ettema T.J."/>
        </authorList>
    </citation>
    <scope>NUCLEOTIDE SEQUENCE</scope>
</reference>
<organism evidence="1">
    <name type="scientific">marine sediment metagenome</name>
    <dbReference type="NCBI Taxonomy" id="412755"/>
    <lineage>
        <taxon>unclassified sequences</taxon>
        <taxon>metagenomes</taxon>
        <taxon>ecological metagenomes</taxon>
    </lineage>
</organism>
<dbReference type="EMBL" id="LAZR01000326">
    <property type="protein sequence ID" value="KKN74439.1"/>
    <property type="molecule type" value="Genomic_DNA"/>
</dbReference>
<proteinExistence type="predicted"/>
<sequence length="1443" mass="159313">MGRFETLAPNRFSKEILEGSRFSQETLDIQTTPGDLFEDLVPPDIPEIADPQDIGPTAFSPKVETVQRPRWDEFVDATARGVARVGSAGLLAGAGLAEPKFRMIGFRKVPITPPQKRAFQASSAKLRKGSDFLWNLSQNPGIAAQNKDIASKALNLIGETIPYITATTAAFITAGPVGAFTVGSLVEGNSAYRVALDSGVDENKAKNIGIGVGVISGAVEAFGGRFAEQLALKAISKFKNKAVKAGAVFGIGTIVEALEEGAQEVAQIVGEETYRDVDWNERTTRILSSMAGGGFLGGVMRGGSVAARGIIGTAEKTVIAEQPTAKVTPQKRDQAIDFVRNALRQEKFAALDEKTRAEIGQRMLAEQGVDVELEELAETPATAPSEVLETSEQLSDRLEEQYGNNVIGVDHALLFGKTDKKFNEIVGRLSKLFDADKAKSQEYENLLIQKLKIIEQYLDKAETPATVGRQAPETPIQTILPSEVAGIPQIAPTPKLPARDKRGQAPAVEEFQKTPTNKQAADLGFTKADQAVIAYIESRGAQVNISGVPLEEWFTYRTPEGLLIQSDAEIIGKGGYPELRALAEKWLSSREAPAAPEKRTVAEIQAEIDSLLKDNKDPPTELLAEFNAAVKEAKLEKPITGKVITVEKTSEVKTKIPKAPKEPVTENPTIPLKGKEAQVFREEVRTQEKITEAESGEVGIEPAGASLTDHIDTFHTYQLPSTSKIPQITKQMKRVNGLRLAGKLTPQEANRKIYNLRKDVVQAAIKEKIALRVSKKGKVKIALRQSGVFVPEEVATYKKYKDIEPILGGGQDITRAIQQMDGSLSIKEKLKAKGQAGPIERFVLWRTRKMSLQKLNWLKEKTIEIRGILSAAKGSIKDKEINIILEQIGSADRDLPVKDVLDKKTKMSKESIEAARELRQFYDDLIEEQNAARLMRGQSEILYRQKYSPNILRDTTVWEQVFLRDKTAKILERGDLPDYIKPNAPFNPRAQAREAKIPYDKRVLSARELAESYIITASKDIFNTSIIQNNKAFIDQLKGQGLEKSAEYLAEWTATSYAGIKPRLDRAVKLPKWAAGGLRYFNRLRNLAVFPLNVAWSLSTQPLSLSNTIGRYGLPNTVRGFSQWLKPSIRKQAAQDYFSFIVKTTKRGGVTKQDASNLLGENIKTRKTVGEFVENFTTILLTEMEKLLTGASIRAAHVTGLKRGLKGEALKQFASDGGGKTQSMYNDEDKPMILRSLLVKSGAPYQTYAFEVANTFREWAGRTGTPPDTKLYALWSLTRWLAALIVLKMMGNSVRGREWSWWDLIPLPFSEFWLTPIARKLTGEFVPGSAGLPAPVETATRVAAGINDVLEEGNWRKLRNEMLKYGPGVFRIPGGVQWARMVDAIIVYSSGGLTDRKGKVMFEMKDPEDLARAIFTGVWSTEGGKEKLEPTKKESRKFKFGER</sequence>
<accession>A0A0F9T5I5</accession>